<dbReference type="GO" id="GO:0006051">
    <property type="term" value="P:N-acetylmannosamine metabolic process"/>
    <property type="evidence" value="ECO:0007669"/>
    <property type="project" value="InterPro"/>
</dbReference>
<sequence>MAKAAVASGAEGIRTSQINNIKDIINADLKVPIIGIIKKSITELMFLLHLPLMNLKN</sequence>
<accession>A0AAI8AMU2</accession>
<dbReference type="Gene3D" id="3.20.20.70">
    <property type="entry name" value="Aldolase class I"/>
    <property type="match status" value="1"/>
</dbReference>
<gene>
    <name evidence="1" type="ORF">MOS_671</name>
</gene>
<dbReference type="Pfam" id="PF04131">
    <property type="entry name" value="NanE"/>
    <property type="match status" value="1"/>
</dbReference>
<name>A0AAI8AMU2_MESHY</name>
<dbReference type="KEGG" id="mhs:MOS_671"/>
<evidence type="ECO:0000313" key="1">
    <source>
        <dbReference type="EMBL" id="AFX74574.1"/>
    </source>
</evidence>
<dbReference type="GO" id="GO:0047465">
    <property type="term" value="F:N-acylglucosamine-6-phosphate 2-epimerase activity"/>
    <property type="evidence" value="ECO:0007669"/>
    <property type="project" value="InterPro"/>
</dbReference>
<reference evidence="1 2" key="1">
    <citation type="journal article" date="2013" name="Genome Announc.">
        <title>Complete Genome Sequence of Mycoplasma hyorhinis Strain SK76.</title>
        <authorList>
            <person name="Goodison S."/>
            <person name="Urquidi V."/>
            <person name="Kumar D."/>
            <person name="Reyes L."/>
            <person name="Rosser C.J."/>
        </authorList>
    </citation>
    <scope>NUCLEOTIDE SEQUENCE [LARGE SCALE GENOMIC DNA]</scope>
    <source>
        <strain evidence="1 2">SK76</strain>
    </source>
</reference>
<dbReference type="InterPro" id="IPR007260">
    <property type="entry name" value="NanE"/>
</dbReference>
<proteinExistence type="predicted"/>
<protein>
    <recommendedName>
        <fullName evidence="3">N-acylglucosamine-6-phosphate 2-epimerase</fullName>
    </recommendedName>
</protein>
<dbReference type="EMBL" id="CP003914">
    <property type="protein sequence ID" value="AFX74574.1"/>
    <property type="molecule type" value="Genomic_DNA"/>
</dbReference>
<organism evidence="1 2">
    <name type="scientific">Mesomycoplasma hyorhinis SK76</name>
    <dbReference type="NCBI Taxonomy" id="1118964"/>
    <lineage>
        <taxon>Bacteria</taxon>
        <taxon>Bacillati</taxon>
        <taxon>Mycoplasmatota</taxon>
        <taxon>Mycoplasmoidales</taxon>
        <taxon>Metamycoplasmataceae</taxon>
        <taxon>Mesomycoplasma</taxon>
    </lineage>
</organism>
<dbReference type="AlphaFoldDB" id="A0AAI8AMU2"/>
<evidence type="ECO:0000313" key="2">
    <source>
        <dbReference type="Proteomes" id="UP000009399"/>
    </source>
</evidence>
<dbReference type="InterPro" id="IPR013785">
    <property type="entry name" value="Aldolase_TIM"/>
</dbReference>
<dbReference type="Proteomes" id="UP000009399">
    <property type="component" value="Chromosome"/>
</dbReference>
<evidence type="ECO:0008006" key="3">
    <source>
        <dbReference type="Google" id="ProtNLM"/>
    </source>
</evidence>